<gene>
    <name evidence="1" type="ORF">DWB77_00157</name>
</gene>
<proteinExistence type="predicted"/>
<evidence type="ECO:0000313" key="1">
    <source>
        <dbReference type="EMBL" id="AYG78050.1"/>
    </source>
</evidence>
<evidence type="ECO:0000313" key="2">
    <source>
        <dbReference type="Proteomes" id="UP000271554"/>
    </source>
</evidence>
<dbReference type="RefSeq" id="WP_162952308.1">
    <property type="nucleotide sequence ID" value="NZ_CP032698.1"/>
</dbReference>
<dbReference type="Proteomes" id="UP000271554">
    <property type="component" value="Chromosome"/>
</dbReference>
<reference evidence="1 2" key="1">
    <citation type="submission" date="2018-10" db="EMBL/GenBank/DDBJ databases">
        <title>Relationship between Morphology and Antimicrobial Activity in Streptomyces.</title>
        <authorList>
            <person name="Kang H.J."/>
            <person name="Kim S.B."/>
        </authorList>
    </citation>
    <scope>NUCLEOTIDE SEQUENCE [LARGE SCALE GENOMIC DNA]</scope>
    <source>
        <strain evidence="1 2">BH38</strain>
    </source>
</reference>
<organism evidence="1 2">
    <name type="scientific">Streptomyces hundungensis</name>
    <dbReference type="NCBI Taxonomy" id="1077946"/>
    <lineage>
        <taxon>Bacteria</taxon>
        <taxon>Bacillati</taxon>
        <taxon>Actinomycetota</taxon>
        <taxon>Actinomycetes</taxon>
        <taxon>Kitasatosporales</taxon>
        <taxon>Streptomycetaceae</taxon>
        <taxon>Streptomyces</taxon>
    </lineage>
</organism>
<keyword evidence="2" id="KW-1185">Reference proteome</keyword>
<accession>A0A387HAR8</accession>
<dbReference type="EMBL" id="CP032698">
    <property type="protein sequence ID" value="AYG78050.1"/>
    <property type="molecule type" value="Genomic_DNA"/>
</dbReference>
<sequence>MSEDQRQWLREIPQDRANTYVQQVAQHIKKQGLLLGSEAGKLAVRTYMDMAQRAELDLNATEGKNTSKICPVTTGQG</sequence>
<dbReference type="AlphaFoldDB" id="A0A387HAR8"/>
<dbReference type="KEGG" id="shun:DWB77_00157"/>
<protein>
    <submittedName>
        <fullName evidence="1">Uncharacterized protein</fullName>
    </submittedName>
</protein>
<name>A0A387HAR8_9ACTN</name>